<comment type="caution">
    <text evidence="1">The sequence shown here is derived from an EMBL/GenBank/DDBJ whole genome shotgun (WGS) entry which is preliminary data.</text>
</comment>
<organism evidence="1">
    <name type="scientific">Xenorhabdus bovienii str. puntauvense</name>
    <dbReference type="NCBI Taxonomy" id="1398201"/>
    <lineage>
        <taxon>Bacteria</taxon>
        <taxon>Pseudomonadati</taxon>
        <taxon>Pseudomonadota</taxon>
        <taxon>Gammaproteobacteria</taxon>
        <taxon>Enterobacterales</taxon>
        <taxon>Morganellaceae</taxon>
        <taxon>Xenorhabdus</taxon>
    </lineage>
</organism>
<protein>
    <submittedName>
        <fullName evidence="1">Uncharacterized protein</fullName>
    </submittedName>
</protein>
<sequence>MFFYPPADIDGIVEYQQVIG</sequence>
<dbReference type="HOGENOM" id="CLU_3428440_0_0_6"/>
<accession>A0A077NFA7</accession>
<proteinExistence type="predicted"/>
<evidence type="ECO:0000313" key="1">
    <source>
        <dbReference type="EMBL" id="CDG97043.1"/>
    </source>
</evidence>
<dbReference type="EMBL" id="CBSW010000161">
    <property type="protein sequence ID" value="CDG97043.1"/>
    <property type="molecule type" value="Genomic_DNA"/>
</dbReference>
<dbReference type="Proteomes" id="UP000028511">
    <property type="component" value="Unassembled WGS sequence"/>
</dbReference>
<name>A0A077NFA7_XENBV</name>
<dbReference type="AlphaFoldDB" id="A0A077NFA7"/>
<gene>
    <name evidence="1" type="ORF">XBP1_2430037</name>
</gene>
<reference evidence="1" key="1">
    <citation type="submission" date="2013-07" db="EMBL/GenBank/DDBJ databases">
        <title>Sub-species coevolution in mutualistic symbiosis.</title>
        <authorList>
            <person name="Murfin K."/>
            <person name="Klassen J."/>
            <person name="Lee M."/>
            <person name="Forst S."/>
            <person name="Stock P."/>
            <person name="Goodrich-Blair H."/>
        </authorList>
    </citation>
    <scope>NUCLEOTIDE SEQUENCE [LARGE SCALE GENOMIC DNA]</scope>
    <source>
        <strain evidence="1">Puntauvense</strain>
    </source>
</reference>